<dbReference type="PANTHER" id="PTHR32089:SF112">
    <property type="entry name" value="LYSOZYME-LIKE PROTEIN-RELATED"/>
    <property type="match status" value="1"/>
</dbReference>
<dbReference type="PANTHER" id="PTHR32089">
    <property type="entry name" value="METHYL-ACCEPTING CHEMOTAXIS PROTEIN MCPB"/>
    <property type="match status" value="1"/>
</dbReference>
<evidence type="ECO:0000259" key="7">
    <source>
        <dbReference type="PROSITE" id="PS50111"/>
    </source>
</evidence>
<dbReference type="RefSeq" id="WP_343844763.1">
    <property type="nucleotide sequence ID" value="NZ_BAAAEI010000010.1"/>
</dbReference>
<evidence type="ECO:0000256" key="5">
    <source>
        <dbReference type="PROSITE-ProRule" id="PRU00284"/>
    </source>
</evidence>
<evidence type="ECO:0000313" key="10">
    <source>
        <dbReference type="EMBL" id="GAA0356663.1"/>
    </source>
</evidence>
<dbReference type="SMART" id="SM00283">
    <property type="entry name" value="MA"/>
    <property type="match status" value="1"/>
</dbReference>
<dbReference type="PROSITE" id="PS50111">
    <property type="entry name" value="CHEMOTAXIS_TRANSDUC_2"/>
    <property type="match status" value="1"/>
</dbReference>
<dbReference type="SMART" id="SM01358">
    <property type="entry name" value="HBM"/>
    <property type="match status" value="1"/>
</dbReference>
<evidence type="ECO:0000256" key="1">
    <source>
        <dbReference type="ARBA" id="ARBA00004429"/>
    </source>
</evidence>
<dbReference type="Gene3D" id="1.10.287.950">
    <property type="entry name" value="Methyl-accepting chemotaxis protein"/>
    <property type="match status" value="1"/>
</dbReference>
<name>A0ABN0X735_9ALTE</name>
<keyword evidence="3 5" id="KW-0807">Transducer</keyword>
<dbReference type="SUPFAM" id="SSF58104">
    <property type="entry name" value="Methyl-accepting chemotaxis protein (MCP) signaling domain"/>
    <property type="match status" value="1"/>
</dbReference>
<dbReference type="PROSITE" id="PS50192">
    <property type="entry name" value="T_SNARE"/>
    <property type="match status" value="1"/>
</dbReference>
<comment type="caution">
    <text evidence="10">The sequence shown here is derived from an EMBL/GenBank/DDBJ whole genome shotgun (WGS) entry which is preliminary data.</text>
</comment>
<comment type="similarity">
    <text evidence="4">Belongs to the methyl-accepting chemotaxis (MCP) protein family.</text>
</comment>
<evidence type="ECO:0000256" key="3">
    <source>
        <dbReference type="ARBA" id="ARBA00023224"/>
    </source>
</evidence>
<gene>
    <name evidence="10" type="ORF">GCM10009092_21120</name>
</gene>
<feature type="domain" description="Methyl-accepting transducer" evidence="7">
    <location>
        <begin position="377"/>
        <end position="613"/>
    </location>
</feature>
<keyword evidence="2" id="KW-0997">Cell inner membrane</keyword>
<keyword evidence="6" id="KW-1133">Transmembrane helix</keyword>
<accession>A0ABN0X735</accession>
<dbReference type="Proteomes" id="UP001501757">
    <property type="component" value="Unassembled WGS sequence"/>
</dbReference>
<evidence type="ECO:0000256" key="2">
    <source>
        <dbReference type="ARBA" id="ARBA00022519"/>
    </source>
</evidence>
<feature type="domain" description="HBM" evidence="9">
    <location>
        <begin position="45"/>
        <end position="283"/>
    </location>
</feature>
<evidence type="ECO:0000256" key="6">
    <source>
        <dbReference type="SAM" id="Phobius"/>
    </source>
</evidence>
<reference evidence="10 11" key="1">
    <citation type="journal article" date="2019" name="Int. J. Syst. Evol. Microbiol.">
        <title>The Global Catalogue of Microorganisms (GCM) 10K type strain sequencing project: providing services to taxonomists for standard genome sequencing and annotation.</title>
        <authorList>
            <consortium name="The Broad Institute Genomics Platform"/>
            <consortium name="The Broad Institute Genome Sequencing Center for Infectious Disease"/>
            <person name="Wu L."/>
            <person name="Ma J."/>
        </authorList>
    </citation>
    <scope>NUCLEOTIDE SEQUENCE [LARGE SCALE GENOMIC DNA]</scope>
    <source>
        <strain evidence="10 11">JCM 13378</strain>
    </source>
</reference>
<dbReference type="InterPro" id="IPR004089">
    <property type="entry name" value="MCPsignal_dom"/>
</dbReference>
<keyword evidence="11" id="KW-1185">Reference proteome</keyword>
<dbReference type="CDD" id="cd11386">
    <property type="entry name" value="MCP_signal"/>
    <property type="match status" value="1"/>
</dbReference>
<dbReference type="InterPro" id="IPR000727">
    <property type="entry name" value="T_SNARE_dom"/>
</dbReference>
<evidence type="ECO:0000259" key="8">
    <source>
        <dbReference type="PROSITE" id="PS50192"/>
    </source>
</evidence>
<dbReference type="InterPro" id="IPR032255">
    <property type="entry name" value="HBM"/>
</dbReference>
<dbReference type="Pfam" id="PF00015">
    <property type="entry name" value="MCPsignal"/>
    <property type="match status" value="1"/>
</dbReference>
<dbReference type="Pfam" id="PF16591">
    <property type="entry name" value="HBM"/>
    <property type="match status" value="1"/>
</dbReference>
<evidence type="ECO:0000313" key="11">
    <source>
        <dbReference type="Proteomes" id="UP001501757"/>
    </source>
</evidence>
<dbReference type="EMBL" id="BAAAEI010000010">
    <property type="protein sequence ID" value="GAA0356663.1"/>
    <property type="molecule type" value="Genomic_DNA"/>
</dbReference>
<evidence type="ECO:0000256" key="4">
    <source>
        <dbReference type="ARBA" id="ARBA00029447"/>
    </source>
</evidence>
<dbReference type="PROSITE" id="PS51753">
    <property type="entry name" value="HBM"/>
    <property type="match status" value="1"/>
</dbReference>
<dbReference type="Gene3D" id="1.20.1440.210">
    <property type="match status" value="1"/>
</dbReference>
<protein>
    <submittedName>
        <fullName evidence="10">Methyl-accepting chemotaxis protein</fullName>
    </submittedName>
</protein>
<keyword evidence="6" id="KW-0472">Membrane</keyword>
<keyword evidence="6" id="KW-0812">Transmembrane</keyword>
<feature type="transmembrane region" description="Helical" evidence="6">
    <location>
        <begin position="297"/>
        <end position="320"/>
    </location>
</feature>
<comment type="subcellular location">
    <subcellularLocation>
        <location evidence="1">Cell inner membrane</location>
        <topology evidence="1">Multi-pass membrane protein</topology>
    </subcellularLocation>
</comment>
<feature type="domain" description="T-SNARE coiled-coil homology" evidence="8">
    <location>
        <begin position="564"/>
        <end position="626"/>
    </location>
</feature>
<proteinExistence type="inferred from homology"/>
<dbReference type="PRINTS" id="PR00260">
    <property type="entry name" value="CHEMTRNSDUCR"/>
</dbReference>
<sequence>MFSKLTLRQQLASGFMILVAIIFVVVALAYVALSKGNNNLETYRQLNIDRSVVQDMTISLMEMRISVINFLKQPSETNLNAIADTVKLLNEEATNTRQQLHRPEFTSAVDNIVTAISQYQDVFNQVEVLFRQRNKQVIVMDSVGPQALGSLHDLLRLSQQIDDREVGFKVALALEHLMQARLAANKYIKTNNVEDARQANQALSDLQMKLTTLSGISSAQGKALVQQCQQLTSEYERAFVSLHEIINKRNQLIDGQLNQIGPKVLAELKGVADLIETEERDTGQQAIAYNKKVEWEAIMLAVASVVIASSVTFVVSNLVIRPIGGEPRDIEAIVRKVASGDFTLAKTSSSKPLTGIYASTMQMVEQLSGLIKQINAASDELTVAAQGLSQVTRQTADNSENQMHMLTQTATAMEEMTTTVQEITRSAHNAADAAREADHQAQLGQQVVATTGQNINKLVGNIRSVSEMITGLEQEAENVGGILGVIGGIAEQTNLLALNAAIEAARAGEQGRGFAVVADEVRTLASRTQDSTEEIQKKLSSLQNQTKRSVESMLKTTHEAEQTATAALETNSALENIIAAIGTINDMNHQIASSSEEQNLVAEQINRSVGDINLIAKGTAEEASDTVQSSNNLYELAKHLKQSCERFKVA</sequence>
<dbReference type="InterPro" id="IPR004090">
    <property type="entry name" value="Chemotax_Me-accpt_rcpt"/>
</dbReference>
<feature type="transmembrane region" description="Helical" evidence="6">
    <location>
        <begin position="12"/>
        <end position="33"/>
    </location>
</feature>
<keyword evidence="2" id="KW-1003">Cell membrane</keyword>
<evidence type="ECO:0000259" key="9">
    <source>
        <dbReference type="PROSITE" id="PS51753"/>
    </source>
</evidence>
<organism evidence="10 11">
    <name type="scientific">Bowmanella denitrificans</name>
    <dbReference type="NCBI Taxonomy" id="366582"/>
    <lineage>
        <taxon>Bacteria</taxon>
        <taxon>Pseudomonadati</taxon>
        <taxon>Pseudomonadota</taxon>
        <taxon>Gammaproteobacteria</taxon>
        <taxon>Alteromonadales</taxon>
        <taxon>Alteromonadaceae</taxon>
        <taxon>Bowmanella</taxon>
    </lineage>
</organism>